<gene>
    <name evidence="1" type="ORF">EVAR_22691_1</name>
</gene>
<dbReference type="Proteomes" id="UP000299102">
    <property type="component" value="Unassembled WGS sequence"/>
</dbReference>
<name>A0A4C1USW1_EUMVA</name>
<dbReference type="EMBL" id="BGZK01000219">
    <property type="protein sequence ID" value="GBP29320.1"/>
    <property type="molecule type" value="Genomic_DNA"/>
</dbReference>
<protein>
    <submittedName>
        <fullName evidence="1">Uncharacterized protein</fullName>
    </submittedName>
</protein>
<evidence type="ECO:0000313" key="2">
    <source>
        <dbReference type="Proteomes" id="UP000299102"/>
    </source>
</evidence>
<evidence type="ECO:0000313" key="1">
    <source>
        <dbReference type="EMBL" id="GBP29320.1"/>
    </source>
</evidence>
<organism evidence="1 2">
    <name type="scientific">Eumeta variegata</name>
    <name type="common">Bagworm moth</name>
    <name type="synonym">Eumeta japonica</name>
    <dbReference type="NCBI Taxonomy" id="151549"/>
    <lineage>
        <taxon>Eukaryota</taxon>
        <taxon>Metazoa</taxon>
        <taxon>Ecdysozoa</taxon>
        <taxon>Arthropoda</taxon>
        <taxon>Hexapoda</taxon>
        <taxon>Insecta</taxon>
        <taxon>Pterygota</taxon>
        <taxon>Neoptera</taxon>
        <taxon>Endopterygota</taxon>
        <taxon>Lepidoptera</taxon>
        <taxon>Glossata</taxon>
        <taxon>Ditrysia</taxon>
        <taxon>Tineoidea</taxon>
        <taxon>Psychidae</taxon>
        <taxon>Oiketicinae</taxon>
        <taxon>Eumeta</taxon>
    </lineage>
</organism>
<comment type="caution">
    <text evidence="1">The sequence shown here is derived from an EMBL/GenBank/DDBJ whole genome shotgun (WGS) entry which is preliminary data.</text>
</comment>
<keyword evidence="2" id="KW-1185">Reference proteome</keyword>
<dbReference type="AlphaFoldDB" id="A0A4C1USW1"/>
<reference evidence="1 2" key="1">
    <citation type="journal article" date="2019" name="Commun. Biol.">
        <title>The bagworm genome reveals a unique fibroin gene that provides high tensile strength.</title>
        <authorList>
            <person name="Kono N."/>
            <person name="Nakamura H."/>
            <person name="Ohtoshi R."/>
            <person name="Tomita M."/>
            <person name="Numata K."/>
            <person name="Arakawa K."/>
        </authorList>
    </citation>
    <scope>NUCLEOTIDE SEQUENCE [LARGE SCALE GENOMIC DNA]</scope>
</reference>
<proteinExistence type="predicted"/>
<sequence>MRVGIIGHEKPVNCATVALTVTDTAVYKEKTVELAPLLPATVTDTAVYGIYIYCVCAYMDTCVLAFIEIGKTVELAPLLPLPTVTDTAVYKYLHMCVCDT</sequence>
<accession>A0A4C1USW1</accession>